<accession>A0A915L6J0</accession>
<protein>
    <submittedName>
        <fullName evidence="3">Uncharacterized protein</fullName>
    </submittedName>
</protein>
<feature type="region of interest" description="Disordered" evidence="1">
    <location>
        <begin position="66"/>
        <end position="90"/>
    </location>
</feature>
<evidence type="ECO:0000313" key="3">
    <source>
        <dbReference type="WBParaSite" id="nRc.2.0.1.t46740-RA"/>
    </source>
</evidence>
<evidence type="ECO:0000256" key="1">
    <source>
        <dbReference type="SAM" id="MobiDB-lite"/>
    </source>
</evidence>
<sequence length="90" mass="9876">LPPFSSTFFFFERFFLPDERPVLTANAAFSLIHENRLMSNISAAISPNTTSSTWTLFTILAANGTQHPTDLGDGGRNESTSKPKKGLLET</sequence>
<proteinExistence type="predicted"/>
<reference evidence="3" key="1">
    <citation type="submission" date="2022-11" db="UniProtKB">
        <authorList>
            <consortium name="WormBaseParasite"/>
        </authorList>
    </citation>
    <scope>IDENTIFICATION</scope>
</reference>
<keyword evidence="2" id="KW-1185">Reference proteome</keyword>
<dbReference type="Proteomes" id="UP000887565">
    <property type="component" value="Unplaced"/>
</dbReference>
<organism evidence="2 3">
    <name type="scientific">Romanomermis culicivorax</name>
    <name type="common">Nematode worm</name>
    <dbReference type="NCBI Taxonomy" id="13658"/>
    <lineage>
        <taxon>Eukaryota</taxon>
        <taxon>Metazoa</taxon>
        <taxon>Ecdysozoa</taxon>
        <taxon>Nematoda</taxon>
        <taxon>Enoplea</taxon>
        <taxon>Dorylaimia</taxon>
        <taxon>Mermithida</taxon>
        <taxon>Mermithoidea</taxon>
        <taxon>Mermithidae</taxon>
        <taxon>Romanomermis</taxon>
    </lineage>
</organism>
<evidence type="ECO:0000313" key="2">
    <source>
        <dbReference type="Proteomes" id="UP000887565"/>
    </source>
</evidence>
<dbReference type="AlphaFoldDB" id="A0A915L6J0"/>
<name>A0A915L6J0_ROMCU</name>
<feature type="compositionally biased region" description="Basic and acidic residues" evidence="1">
    <location>
        <begin position="73"/>
        <end position="90"/>
    </location>
</feature>
<dbReference type="WBParaSite" id="nRc.2.0.1.t46740-RA">
    <property type="protein sequence ID" value="nRc.2.0.1.t46740-RA"/>
    <property type="gene ID" value="nRc.2.0.1.g46740"/>
</dbReference>